<accession>A0AA39W2L4</accession>
<feature type="transmembrane region" description="Helical" evidence="7">
    <location>
        <begin position="141"/>
        <end position="163"/>
    </location>
</feature>
<dbReference type="GO" id="GO:0016020">
    <property type="term" value="C:membrane"/>
    <property type="evidence" value="ECO:0007669"/>
    <property type="project" value="UniProtKB-SubCell"/>
</dbReference>
<evidence type="ECO:0000256" key="2">
    <source>
        <dbReference type="ARBA" id="ARBA00022448"/>
    </source>
</evidence>
<organism evidence="9 10">
    <name type="scientific">Acer saccharum</name>
    <name type="common">Sugar maple</name>
    <dbReference type="NCBI Taxonomy" id="4024"/>
    <lineage>
        <taxon>Eukaryota</taxon>
        <taxon>Viridiplantae</taxon>
        <taxon>Streptophyta</taxon>
        <taxon>Embryophyta</taxon>
        <taxon>Tracheophyta</taxon>
        <taxon>Spermatophyta</taxon>
        <taxon>Magnoliopsida</taxon>
        <taxon>eudicotyledons</taxon>
        <taxon>Gunneridae</taxon>
        <taxon>Pentapetalae</taxon>
        <taxon>rosids</taxon>
        <taxon>malvids</taxon>
        <taxon>Sapindales</taxon>
        <taxon>Sapindaceae</taxon>
        <taxon>Hippocastanoideae</taxon>
        <taxon>Acereae</taxon>
        <taxon>Acer</taxon>
    </lineage>
</organism>
<dbReference type="SUPFAM" id="SSF50249">
    <property type="entry name" value="Nucleic acid-binding proteins"/>
    <property type="match status" value="1"/>
</dbReference>
<dbReference type="GO" id="GO:0006865">
    <property type="term" value="P:amino acid transport"/>
    <property type="evidence" value="ECO:0007669"/>
    <property type="project" value="UniProtKB-KW"/>
</dbReference>
<evidence type="ECO:0000256" key="7">
    <source>
        <dbReference type="SAM" id="Phobius"/>
    </source>
</evidence>
<evidence type="ECO:0000256" key="1">
    <source>
        <dbReference type="ARBA" id="ARBA00004370"/>
    </source>
</evidence>
<proteinExistence type="predicted"/>
<keyword evidence="3 7" id="KW-0812">Transmembrane</keyword>
<reference evidence="9" key="1">
    <citation type="journal article" date="2022" name="Plant J.">
        <title>Strategies of tolerance reflected in two North American maple genomes.</title>
        <authorList>
            <person name="McEvoy S.L."/>
            <person name="Sezen U.U."/>
            <person name="Trouern-Trend A."/>
            <person name="McMahon S.M."/>
            <person name="Schaberg P.G."/>
            <person name="Yang J."/>
            <person name="Wegrzyn J.L."/>
            <person name="Swenson N.G."/>
        </authorList>
    </citation>
    <scope>NUCLEOTIDE SEQUENCE</scope>
    <source>
        <strain evidence="9">NS2018</strain>
    </source>
</reference>
<evidence type="ECO:0000256" key="5">
    <source>
        <dbReference type="ARBA" id="ARBA00022989"/>
    </source>
</evidence>
<gene>
    <name evidence="9" type="ORF">LWI29_023227</name>
</gene>
<reference evidence="9" key="2">
    <citation type="submission" date="2023-06" db="EMBL/GenBank/DDBJ databases">
        <authorList>
            <person name="Swenson N.G."/>
            <person name="Wegrzyn J.L."/>
            <person name="Mcevoy S.L."/>
        </authorList>
    </citation>
    <scope>NUCLEOTIDE SEQUENCE</scope>
    <source>
        <strain evidence="9">NS2018</strain>
        <tissue evidence="9">Leaf</tissue>
    </source>
</reference>
<comment type="subcellular location">
    <subcellularLocation>
        <location evidence="1">Membrane</location>
    </subcellularLocation>
</comment>
<dbReference type="PANTHER" id="PTHR48017">
    <property type="entry name" value="OS05G0424000 PROTEIN-RELATED"/>
    <property type="match status" value="1"/>
</dbReference>
<feature type="domain" description="Amino acid transporter transmembrane" evidence="8">
    <location>
        <begin position="139"/>
        <end position="224"/>
    </location>
</feature>
<keyword evidence="10" id="KW-1185">Reference proteome</keyword>
<feature type="transmembrane region" description="Helical" evidence="7">
    <location>
        <begin position="169"/>
        <end position="189"/>
    </location>
</feature>
<dbReference type="EMBL" id="JAUESC010000003">
    <property type="protein sequence ID" value="KAK0601330.1"/>
    <property type="molecule type" value="Genomic_DNA"/>
</dbReference>
<keyword evidence="5 7" id="KW-1133">Transmembrane helix</keyword>
<protein>
    <recommendedName>
        <fullName evidence="8">Amino acid transporter transmembrane domain-containing protein</fullName>
    </recommendedName>
</protein>
<name>A0AA39W2L4_ACESA</name>
<evidence type="ECO:0000313" key="9">
    <source>
        <dbReference type="EMBL" id="KAK0601330.1"/>
    </source>
</evidence>
<dbReference type="Pfam" id="PF01490">
    <property type="entry name" value="Aa_trans"/>
    <property type="match status" value="1"/>
</dbReference>
<sequence length="262" mass="29675">MVTEKTLPRTSQYSAYKYQRLILVDSNQNSCSEDIKDEKFTVPLTFKFVPFANLDTHKDGATQVDIIAIAIDMQPAHQIRTKQGPSTIQELIVINKELKPMVLTMWNQFVDNEAAHIFQLIKTRPIIIAAHLKVVSYNGEWWHAGFHLTTAIVGPTILMLPYVFRGLGWGLGCMCLTVMGLVTFYSYYLMSRELDHCEKAGRRHIRFPELAADVLDNVFGPFTQRIFETVRVHSNGDSVNDSSLPASKLPLPQTHQLCFSSS</sequence>
<keyword evidence="4" id="KW-0029">Amino-acid transport</keyword>
<evidence type="ECO:0000259" key="8">
    <source>
        <dbReference type="Pfam" id="PF01490"/>
    </source>
</evidence>
<dbReference type="Gene3D" id="2.40.50.140">
    <property type="entry name" value="Nucleic acid-binding proteins"/>
    <property type="match status" value="1"/>
</dbReference>
<evidence type="ECO:0000256" key="4">
    <source>
        <dbReference type="ARBA" id="ARBA00022970"/>
    </source>
</evidence>
<dbReference type="Proteomes" id="UP001168877">
    <property type="component" value="Unassembled WGS sequence"/>
</dbReference>
<evidence type="ECO:0000256" key="3">
    <source>
        <dbReference type="ARBA" id="ARBA00022692"/>
    </source>
</evidence>
<keyword evidence="6 7" id="KW-0472">Membrane</keyword>
<evidence type="ECO:0000256" key="6">
    <source>
        <dbReference type="ARBA" id="ARBA00023136"/>
    </source>
</evidence>
<keyword evidence="2" id="KW-0813">Transport</keyword>
<evidence type="ECO:0000313" key="10">
    <source>
        <dbReference type="Proteomes" id="UP001168877"/>
    </source>
</evidence>
<comment type="caution">
    <text evidence="9">The sequence shown here is derived from an EMBL/GenBank/DDBJ whole genome shotgun (WGS) entry which is preliminary data.</text>
</comment>
<dbReference type="InterPro" id="IPR012340">
    <property type="entry name" value="NA-bd_OB-fold"/>
</dbReference>
<dbReference type="AlphaFoldDB" id="A0AA39W2L4"/>
<dbReference type="InterPro" id="IPR013057">
    <property type="entry name" value="AA_transpt_TM"/>
</dbReference>